<accession>A0A212R3G7</accession>
<evidence type="ECO:0000313" key="2">
    <source>
        <dbReference type="Proteomes" id="UP000197065"/>
    </source>
</evidence>
<dbReference type="Proteomes" id="UP000197065">
    <property type="component" value="Unassembled WGS sequence"/>
</dbReference>
<dbReference type="EMBL" id="FYEH01000005">
    <property type="protein sequence ID" value="SNB66552.1"/>
    <property type="molecule type" value="Genomic_DNA"/>
</dbReference>
<gene>
    <name evidence="1" type="ORF">SAMN07250955_105133</name>
</gene>
<keyword evidence="2" id="KW-1185">Reference proteome</keyword>
<dbReference type="AlphaFoldDB" id="A0A212R3G7"/>
<dbReference type="RefSeq" id="WP_279311727.1">
    <property type="nucleotide sequence ID" value="NZ_FYEH01000005.1"/>
</dbReference>
<sequence length="40" mass="4762">MMLQPIRTAFYPRVAYNFAHDCKETHRLLRFVLLPQGTLI</sequence>
<proteinExistence type="predicted"/>
<reference evidence="1 2" key="1">
    <citation type="submission" date="2017-06" db="EMBL/GenBank/DDBJ databases">
        <authorList>
            <person name="Kim H.J."/>
            <person name="Triplett B.A."/>
        </authorList>
    </citation>
    <scope>NUCLEOTIDE SEQUENCE [LARGE SCALE GENOMIC DNA]</scope>
    <source>
        <strain evidence="1 2">B29T1</strain>
    </source>
</reference>
<organism evidence="1 2">
    <name type="scientific">Arboricoccus pini</name>
    <dbReference type="NCBI Taxonomy" id="1963835"/>
    <lineage>
        <taxon>Bacteria</taxon>
        <taxon>Pseudomonadati</taxon>
        <taxon>Pseudomonadota</taxon>
        <taxon>Alphaproteobacteria</taxon>
        <taxon>Geminicoccales</taxon>
        <taxon>Geminicoccaceae</taxon>
        <taxon>Arboricoccus</taxon>
    </lineage>
</organism>
<name>A0A212R3G7_9PROT</name>
<evidence type="ECO:0000313" key="1">
    <source>
        <dbReference type="EMBL" id="SNB66552.1"/>
    </source>
</evidence>
<protein>
    <submittedName>
        <fullName evidence="1">Uncharacterized protein</fullName>
    </submittedName>
</protein>